<keyword evidence="2" id="KW-1185">Reference proteome</keyword>
<sequence>MRRILLSLILASLIGISGWAMVSHKASSIVSKRSGEDRYTAKELQCNFDGYEGILNYEEASREERSVYALGMGYTYYGTAQTHSKLHDAFKKLDFLADRAPIVSADLVSGQLHVFDCKTDRCSREEISVKAPRSCMRALGADSCMTFAVRVNGNFYCTLGVGLSGE</sequence>
<dbReference type="EMBL" id="CYSD01000028">
    <property type="protein sequence ID" value="CUH78201.1"/>
    <property type="molecule type" value="Genomic_DNA"/>
</dbReference>
<gene>
    <name evidence="1" type="ORF">TRM7557_01767</name>
</gene>
<protein>
    <submittedName>
        <fullName evidence="1">Uncharacterized protein</fullName>
    </submittedName>
</protein>
<reference evidence="1 2" key="1">
    <citation type="submission" date="2015-09" db="EMBL/GenBank/DDBJ databases">
        <authorList>
            <consortium name="Swine Surveillance"/>
        </authorList>
    </citation>
    <scope>NUCLEOTIDE SEQUENCE [LARGE SCALE GENOMIC DNA]</scope>
    <source>
        <strain evidence="1 2">CECT 7557</strain>
    </source>
</reference>
<dbReference type="RefSeq" id="WP_074942226.1">
    <property type="nucleotide sequence ID" value="NZ_CYSD01000028.1"/>
</dbReference>
<name>A0A0N7LZP0_9RHOB</name>
<dbReference type="Proteomes" id="UP000052022">
    <property type="component" value="Unassembled WGS sequence"/>
</dbReference>
<dbReference type="STRING" id="928856.SAMN04488049_1362"/>
<evidence type="ECO:0000313" key="1">
    <source>
        <dbReference type="EMBL" id="CUH78201.1"/>
    </source>
</evidence>
<proteinExistence type="predicted"/>
<evidence type="ECO:0000313" key="2">
    <source>
        <dbReference type="Proteomes" id="UP000052022"/>
    </source>
</evidence>
<organism evidence="1 2">
    <name type="scientific">Tritonibacter multivorans</name>
    <dbReference type="NCBI Taxonomy" id="928856"/>
    <lineage>
        <taxon>Bacteria</taxon>
        <taxon>Pseudomonadati</taxon>
        <taxon>Pseudomonadota</taxon>
        <taxon>Alphaproteobacteria</taxon>
        <taxon>Rhodobacterales</taxon>
        <taxon>Paracoccaceae</taxon>
        <taxon>Tritonibacter</taxon>
    </lineage>
</organism>
<accession>A0A0N7LZP0</accession>
<dbReference type="AlphaFoldDB" id="A0A0N7LZP0"/>